<feature type="active site" description="Proton acceptor for HNH nuclease domain" evidence="13">
    <location>
        <position position="846"/>
    </location>
</feature>
<evidence type="ECO:0000256" key="3">
    <source>
        <dbReference type="ARBA" id="ARBA00022722"/>
    </source>
</evidence>
<keyword evidence="3 13" id="KW-0540">Nuclease</keyword>
<evidence type="ECO:0000256" key="12">
    <source>
        <dbReference type="ARBA" id="ARBA00046380"/>
    </source>
</evidence>
<dbReference type="InterPro" id="IPR028629">
    <property type="entry name" value="Cas9"/>
</dbReference>
<dbReference type="InterPro" id="IPR033114">
    <property type="entry name" value="HNH_CAS9"/>
</dbReference>
<reference evidence="16 17" key="1">
    <citation type="journal article" date="2018" name="BMC Genomics">
        <title>Genes significantly associated with lineage II food isolates of Listeria monocytogenes.</title>
        <authorList>
            <person name="Pirone-Davies C."/>
            <person name="Chen Y."/>
            <person name="Pightling A."/>
            <person name="Ryan G."/>
            <person name="Wang Y."/>
            <person name="Yao K."/>
            <person name="Hoffmann M."/>
            <person name="Allard M.W."/>
        </authorList>
    </citation>
    <scope>NUCLEOTIDE SEQUENCE [LARGE SCALE GENOMIC DNA]</scope>
    <source>
        <strain evidence="16 17">CFSAN028761</strain>
    </source>
</reference>
<feature type="binding site" evidence="13">
    <location>
        <position position="989"/>
    </location>
    <ligand>
        <name>Mg(2+)</name>
        <dbReference type="ChEBI" id="CHEBI:18420"/>
        <label>2</label>
    </ligand>
</feature>
<keyword evidence="4 13" id="KW-0479">Metal-binding</keyword>
<evidence type="ECO:0000256" key="6">
    <source>
        <dbReference type="ARBA" id="ARBA00022801"/>
    </source>
</evidence>
<dbReference type="Pfam" id="PF22702">
    <property type="entry name" value="Cas9_RuvC"/>
    <property type="match status" value="1"/>
</dbReference>
<keyword evidence="9 13" id="KW-0051">Antiviral defense</keyword>
<evidence type="ECO:0000256" key="10">
    <source>
        <dbReference type="ARBA" id="ARBA00023125"/>
    </source>
</evidence>
<feature type="domain" description="HNH Cas9-type" evidence="15">
    <location>
        <begin position="776"/>
        <end position="927"/>
    </location>
</feature>
<dbReference type="PROSITE" id="PS51749">
    <property type="entry name" value="HNH_CAS9"/>
    <property type="match status" value="1"/>
</dbReference>
<feature type="region of interest" description="Disordered" evidence="14">
    <location>
        <begin position="1085"/>
        <end position="1106"/>
    </location>
</feature>
<dbReference type="Gene3D" id="3.30.420.10">
    <property type="entry name" value="Ribonuclease H-like superfamily/Ribonuclease H"/>
    <property type="match status" value="1"/>
</dbReference>
<evidence type="ECO:0000256" key="13">
    <source>
        <dbReference type="HAMAP-Rule" id="MF_01480"/>
    </source>
</evidence>
<dbReference type="GO" id="GO:0003677">
    <property type="term" value="F:DNA binding"/>
    <property type="evidence" value="ECO:0007669"/>
    <property type="project" value="UniProtKB-UniRule"/>
</dbReference>
<sequence>MKNMKNPYTIGLDIGTNSVGWAVLTDQYDLVKRKMKVAGNSDKKQIKKNFWGVRLFDDGQTAVDRRMNRTARRRIERRRNRISYLQEIFAVEMANIDANFFCRLNDSFYVDSEKRNSRHPFFATIEEEVAYHKNYRTIYHLREELVNSSEKADLRLVYLALAHIIKYRGNFLIEGALDTKNTSVDGVYEQFIQTYNQVFMSNIEEGTLAKVEENIEVANILAGKFTRREKFERILQLYPGEKSTGMFAQFISLIVGSKGNFQKVFDLIEKTDIECAKDSYEEDLETLLAIIGDEYAELFVAAKNTYNAVVLSSIITVTDTETNAKLSASMIERFDAHEKDLVELKAFIKLNLPKQYQEIFSNAAIDGYAGYIDGKTKQVDFYKYLKTTLENVEGADYFITKIEEENFLRKQRTFDNGVIPHQLHLEELEAILHQQAKYYPFLREDYEKIKSLVTFRIPYFVGPLAKGQSEFAWLTRKADGEIRPWNIEEKVDFGKSAVDFIEKMTNKDTYLPKENVLPKHSLCYQKYMVYNELTKIRYIDDQGKTNYFSGQEKQQIFNDLFKQKRKVKKKDLELFLRNINHVESPTIEGLEDSFNASYATYHDLMKVGIKQEILDNPLNTEMLEDIVKILTVFEDKRMIKEQLQQFSDVLDGTVLKKLERRHYTGWGRLSAKLLVGIRDKQSHLTILDYLMNDDGLNRNLMQLINDSNLSFKSIIEKEQVSTADKDLQSIVADLAGSPAIKKGILQSLKVVEELVSVMGYPPQTIVVEMARENQTTNKGKNNSKPRYKSLEKAIKEFGSQILKEHPTDNQELKNNRLYLYYLQNGKDMYTGQELDIHNLSNYDIDHIVPQSFITDNSIDNLVLTSSAGNREKGDNVPPLEIVQKRKIFWEKLYQGNLMSKRKFDYLTKAERGGLTEADKARFLHRQLVETRQITKNVANILHQRFNYKTDDNEDTMEPVRIVTLKSALVSQFRKQFQLYKVREVNDYHHAHDAYLNGVVANTLLKVYPQLEPEFVYGEYHQFDWFKANKATAKKQFYTNIMLFFAQKERIIDENGEILWDKKYLETIKKVLNYRQMNIVKKTEIQKGEFSNQNPKPRGDSSKLIPKKTNLNPIKYGGFEGSNMAYAIIIEHEKRKKKVTIEKKLIQINIMERKAFEKDEKVFLEGKGYHQPKVLTKLPKYALYECENGRRRMLGSANEVHKGNQMLLPNHLMTLLYHAEKREAIDGESLAYIEAHKAVFGELLAHISEFARKYTLANDKLDEINLLYERNKDGDVKSIAESFVSLKKFNAFGVHKDFNFFGTTIKRKRDRKLKELLNSTIIYQSITGLYESRKRLDS</sequence>
<comment type="caution">
    <text evidence="16">The sequence shown here is derived from an EMBL/GenBank/DDBJ whole genome shotgun (WGS) entry which is preliminary data.</text>
</comment>
<feature type="binding site" evidence="13">
    <location>
        <position position="772"/>
    </location>
    <ligand>
        <name>Mg(2+)</name>
        <dbReference type="ChEBI" id="CHEBI:18420"/>
        <label>1</label>
    </ligand>
</feature>
<keyword evidence="6 13" id="KW-0378">Hydrolase</keyword>
<evidence type="ECO:0000313" key="17">
    <source>
        <dbReference type="Proteomes" id="UP000280270"/>
    </source>
</evidence>
<organism evidence="16 17">
    <name type="scientific">Listeria monocytogenes</name>
    <dbReference type="NCBI Taxonomy" id="1639"/>
    <lineage>
        <taxon>Bacteria</taxon>
        <taxon>Bacillati</taxon>
        <taxon>Bacillota</taxon>
        <taxon>Bacilli</taxon>
        <taxon>Bacillales</taxon>
        <taxon>Listeriaceae</taxon>
        <taxon>Listeria</taxon>
    </lineage>
</organism>
<dbReference type="InterPro" id="IPR032240">
    <property type="entry name" value="Cas9_REC"/>
</dbReference>
<dbReference type="EC" id="3.1.-.-" evidence="13"/>
<evidence type="ECO:0000256" key="7">
    <source>
        <dbReference type="ARBA" id="ARBA00022842"/>
    </source>
</evidence>
<comment type="similarity">
    <text evidence="2">Belongs to the CRISPR-associated protein Cas9 family. Subtype II-A subfamily.</text>
</comment>
<dbReference type="Proteomes" id="UP000280270">
    <property type="component" value="Unassembled WGS sequence"/>
</dbReference>
<feature type="binding site" evidence="13">
    <location>
        <position position="13"/>
    </location>
    <ligand>
        <name>Mg(2+)</name>
        <dbReference type="ChEBI" id="CHEBI:18420"/>
        <label>2</label>
    </ligand>
</feature>
<dbReference type="Pfam" id="PF16595">
    <property type="entry name" value="Cas9_PI"/>
    <property type="match status" value="1"/>
</dbReference>
<dbReference type="Pfam" id="PF13395">
    <property type="entry name" value="HNH_4"/>
    <property type="match status" value="1"/>
</dbReference>
<evidence type="ECO:0000256" key="4">
    <source>
        <dbReference type="ARBA" id="ARBA00022723"/>
    </source>
</evidence>
<keyword evidence="5 13" id="KW-0255">Endonuclease</keyword>
<dbReference type="InterPro" id="IPR003615">
    <property type="entry name" value="HNH_nuc"/>
</dbReference>
<evidence type="ECO:0000256" key="11">
    <source>
        <dbReference type="ARBA" id="ARBA00023211"/>
    </source>
</evidence>
<dbReference type="InterPro" id="IPR036397">
    <property type="entry name" value="RNaseH_sf"/>
</dbReference>
<comment type="domain">
    <text evidence="13">Has 2 endonuclease domains. The discontinuous RuvC-like domain cleaves the target DNA noncomplementary to crRNA while the HNH nuclease domain cleaves the target DNA complementary to crRNA.</text>
</comment>
<dbReference type="GO" id="GO:0003723">
    <property type="term" value="F:RNA binding"/>
    <property type="evidence" value="ECO:0007669"/>
    <property type="project" value="UniProtKB-UniRule"/>
</dbReference>
<accession>A0AB37NVX9</accession>
<dbReference type="Gene3D" id="1.10.30.50">
    <property type="match status" value="1"/>
</dbReference>
<evidence type="ECO:0000256" key="14">
    <source>
        <dbReference type="SAM" id="MobiDB-lite"/>
    </source>
</evidence>
<dbReference type="Pfam" id="PF16593">
    <property type="entry name" value="Cas9-BH"/>
    <property type="match status" value="1"/>
</dbReference>
<evidence type="ECO:0000256" key="9">
    <source>
        <dbReference type="ARBA" id="ARBA00023118"/>
    </source>
</evidence>
<proteinExistence type="inferred from homology"/>
<keyword evidence="10 13" id="KW-0238">DNA-binding</keyword>
<name>A0AB37NVX9_LISMN</name>
<dbReference type="InterPro" id="IPR055228">
    <property type="entry name" value="Cas9_RuvC"/>
</dbReference>
<comment type="subunit">
    <text evidence="12 13">Monomer. Binds crRNA and tracrRNA.</text>
</comment>
<dbReference type="CDD" id="cd09643">
    <property type="entry name" value="Csn1"/>
    <property type="match status" value="1"/>
</dbReference>
<keyword evidence="7 13" id="KW-0460">Magnesium</keyword>
<evidence type="ECO:0000256" key="2">
    <source>
        <dbReference type="ARBA" id="ARBA00005244"/>
    </source>
</evidence>
<feature type="binding site" evidence="13">
    <location>
        <position position="772"/>
    </location>
    <ligand>
        <name>Mg(2+)</name>
        <dbReference type="ChEBI" id="CHEBI:18420"/>
        <label>2</label>
    </ligand>
</feature>
<dbReference type="NCBIfam" id="TIGR01865">
    <property type="entry name" value="cas_Csn1"/>
    <property type="match status" value="1"/>
</dbReference>
<comment type="function">
    <text evidence="13">CRISPR (clustered regularly interspaced short palindromic repeat) is an adaptive immune system that provides protection against mobile genetic elements (viruses, transposable elements and conjugative plasmids). CRISPR clusters contain spacers, sequences complementary to antecedent mobile elements, and target invading nucleic acids. CRISPR clusters are transcribed and processed into CRISPR RNA (crRNA). In type II CRISPR systems correct processing of pre-crRNA requires a trans-encoded small RNA (tracrRNA), endogenous ribonuclease 3 (rnc) and this protein. The tracrRNA serves as a guide for ribonuclease 3-aided processing of pre-crRNA. Subsequently Cas9/crRNA/tracrRNA endonucleolytically cleaves linear or circular dsDNA target complementary to the spacer; Cas9 is inactive in the absence of the 2 guide RNAs (gRNA). Cas9 recognizes the protospacer adjacent motif (PAM) in the CRISPR repeat sequences to help distinguish self versus nonself, as targets within the bacterial CRISPR locus do not have PAMs. PAM recognition is also required for catalytic activity.</text>
</comment>
<feature type="binding site" evidence="13">
    <location>
        <position position="13"/>
    </location>
    <ligand>
        <name>Mg(2+)</name>
        <dbReference type="ChEBI" id="CHEBI:18420"/>
        <label>1</label>
    </ligand>
</feature>
<protein>
    <recommendedName>
        <fullName evidence="13">CRISPR-associated endonuclease Cas9</fullName>
        <ecNumber evidence="13">3.1.-.-</ecNumber>
    </recommendedName>
</protein>
<evidence type="ECO:0000256" key="8">
    <source>
        <dbReference type="ARBA" id="ARBA00022884"/>
    </source>
</evidence>
<keyword evidence="8 13" id="KW-0694">RNA-binding</keyword>
<dbReference type="InterPro" id="IPR032237">
    <property type="entry name" value="Cas9_PI"/>
</dbReference>
<dbReference type="HAMAP" id="MF_01480">
    <property type="entry name" value="Cas9"/>
    <property type="match status" value="1"/>
</dbReference>
<dbReference type="GO" id="GO:0004519">
    <property type="term" value="F:endonuclease activity"/>
    <property type="evidence" value="ECO:0007669"/>
    <property type="project" value="UniProtKB-UniRule"/>
</dbReference>
<comment type="similarity">
    <text evidence="13">Belongs to the CRISPR-associated Cas9 family.</text>
</comment>
<dbReference type="GO" id="GO:0016787">
    <property type="term" value="F:hydrolase activity"/>
    <property type="evidence" value="ECO:0007669"/>
    <property type="project" value="UniProtKB-KW"/>
</dbReference>
<dbReference type="Pfam" id="PF16592">
    <property type="entry name" value="Cas9_REC"/>
    <property type="match status" value="1"/>
</dbReference>
<dbReference type="GO" id="GO:0051607">
    <property type="term" value="P:defense response to virus"/>
    <property type="evidence" value="ECO:0007669"/>
    <property type="project" value="UniProtKB-UniRule"/>
</dbReference>
<dbReference type="EMBL" id="QUQA01000009">
    <property type="protein sequence ID" value="RKC03773.1"/>
    <property type="molecule type" value="Genomic_DNA"/>
</dbReference>
<keyword evidence="11" id="KW-0464">Manganese</keyword>
<evidence type="ECO:0000256" key="5">
    <source>
        <dbReference type="ARBA" id="ARBA00022759"/>
    </source>
</evidence>
<evidence type="ECO:0000313" key="16">
    <source>
        <dbReference type="EMBL" id="RKC03773.1"/>
    </source>
</evidence>
<comment type="cofactor">
    <cofactor evidence="1 13">
        <name>Mg(2+)</name>
        <dbReference type="ChEBI" id="CHEBI:18420"/>
    </cofactor>
</comment>
<evidence type="ECO:0000256" key="1">
    <source>
        <dbReference type="ARBA" id="ARBA00001946"/>
    </source>
</evidence>
<gene>
    <name evidence="13 16" type="primary">cas9</name>
    <name evidence="16" type="ORF">AE233_00990</name>
</gene>
<feature type="binding site" evidence="13">
    <location>
        <position position="768"/>
    </location>
    <ligand>
        <name>Mg(2+)</name>
        <dbReference type="ChEBI" id="CHEBI:18420"/>
        <label>1</label>
    </ligand>
</feature>
<feature type="active site" description="For RuvC-like nuclease domain" evidence="13">
    <location>
        <position position="13"/>
    </location>
</feature>
<dbReference type="GO" id="GO:0043571">
    <property type="term" value="P:maintenance of CRISPR repeat elements"/>
    <property type="evidence" value="ECO:0007669"/>
    <property type="project" value="UniProtKB-UniRule"/>
</dbReference>
<evidence type="ECO:0000259" key="15">
    <source>
        <dbReference type="PROSITE" id="PS51749"/>
    </source>
</evidence>
<dbReference type="InterPro" id="IPR032239">
    <property type="entry name" value="Cas9-BH"/>
</dbReference>
<dbReference type="GO" id="GO:0046872">
    <property type="term" value="F:metal ion binding"/>
    <property type="evidence" value="ECO:0007669"/>
    <property type="project" value="UniProtKB-UniRule"/>
</dbReference>